<accession>X0WDL1</accession>
<feature type="non-terminal residue" evidence="2">
    <location>
        <position position="1"/>
    </location>
</feature>
<evidence type="ECO:0000313" key="2">
    <source>
        <dbReference type="EMBL" id="GAG22648.1"/>
    </source>
</evidence>
<organism evidence="2">
    <name type="scientific">marine sediment metagenome</name>
    <dbReference type="NCBI Taxonomy" id="412755"/>
    <lineage>
        <taxon>unclassified sequences</taxon>
        <taxon>metagenomes</taxon>
        <taxon>ecological metagenomes</taxon>
    </lineage>
</organism>
<dbReference type="InterPro" id="IPR003010">
    <property type="entry name" value="C-N_Hydrolase"/>
</dbReference>
<dbReference type="SUPFAM" id="SSF56317">
    <property type="entry name" value="Carbon-nitrogen hydrolase"/>
    <property type="match status" value="1"/>
</dbReference>
<dbReference type="Pfam" id="PF00795">
    <property type="entry name" value="CN_hydrolase"/>
    <property type="match status" value="1"/>
</dbReference>
<dbReference type="AlphaFoldDB" id="X0WDL1"/>
<comment type="caution">
    <text evidence="2">The sequence shown here is derived from an EMBL/GenBank/DDBJ whole genome shotgun (WGS) entry which is preliminary data.</text>
</comment>
<evidence type="ECO:0000259" key="1">
    <source>
        <dbReference type="PROSITE" id="PS50263"/>
    </source>
</evidence>
<gene>
    <name evidence="2" type="ORF">S01H1_53249</name>
</gene>
<dbReference type="PROSITE" id="PS50263">
    <property type="entry name" value="CN_HYDROLASE"/>
    <property type="match status" value="1"/>
</dbReference>
<proteinExistence type="predicted"/>
<reference evidence="2" key="1">
    <citation type="journal article" date="2014" name="Front. Microbiol.">
        <title>High frequency of phylogenetically diverse reductive dehalogenase-homologous genes in deep subseafloor sedimentary metagenomes.</title>
        <authorList>
            <person name="Kawai M."/>
            <person name="Futagami T."/>
            <person name="Toyoda A."/>
            <person name="Takaki Y."/>
            <person name="Nishi S."/>
            <person name="Hori S."/>
            <person name="Arai W."/>
            <person name="Tsubouchi T."/>
            <person name="Morono Y."/>
            <person name="Uchiyama I."/>
            <person name="Ito T."/>
            <person name="Fujiyama A."/>
            <person name="Inagaki F."/>
            <person name="Takami H."/>
        </authorList>
    </citation>
    <scope>NUCLEOTIDE SEQUENCE</scope>
    <source>
        <strain evidence="2">Expedition CK06-06</strain>
    </source>
</reference>
<feature type="domain" description="CN hydrolase" evidence="1">
    <location>
        <begin position="1"/>
        <end position="97"/>
    </location>
</feature>
<dbReference type="EMBL" id="BARS01034474">
    <property type="protein sequence ID" value="GAG22648.1"/>
    <property type="molecule type" value="Genomic_DNA"/>
</dbReference>
<dbReference type="Gene3D" id="3.60.110.10">
    <property type="entry name" value="Carbon-nitrogen hydrolase"/>
    <property type="match status" value="1"/>
</dbReference>
<dbReference type="InterPro" id="IPR036526">
    <property type="entry name" value="C-N_Hydrolase_sf"/>
</dbReference>
<sequence length="131" mass="14653">RVLGMQGVELVIVGWNTPLTHYRRAFEYSRLAEFHNRLSLQAGCYQNGTWAVGVAHCGEEEPGYVLMGQSMIVSPWGEVVSLATTIGDELIDAVIDLEAGRDIKEGVFNFELYRRPELYKVISETSRSKAS</sequence>
<name>X0WDL1_9ZZZZ</name>
<protein>
    <recommendedName>
        <fullName evidence="1">CN hydrolase domain-containing protein</fullName>
    </recommendedName>
</protein>